<comment type="caution">
    <text evidence="1">The sequence shown here is derived from an EMBL/GenBank/DDBJ whole genome shotgun (WGS) entry which is preliminary data.</text>
</comment>
<organism evidence="1">
    <name type="scientific">bioreactor metagenome</name>
    <dbReference type="NCBI Taxonomy" id="1076179"/>
    <lineage>
        <taxon>unclassified sequences</taxon>
        <taxon>metagenomes</taxon>
        <taxon>ecological metagenomes</taxon>
    </lineage>
</organism>
<name>A0A645F1H4_9ZZZZ</name>
<gene>
    <name evidence="1" type="ORF">SDC9_155435</name>
</gene>
<dbReference type="AlphaFoldDB" id="A0A645F1H4"/>
<protein>
    <submittedName>
        <fullName evidence="1">Uncharacterized protein</fullName>
    </submittedName>
</protein>
<evidence type="ECO:0000313" key="1">
    <source>
        <dbReference type="EMBL" id="MPN08155.1"/>
    </source>
</evidence>
<sequence>MSRVDKALTLADIVISAGESNLSSLDDEARQDVQSIIKEVQKKRQELLDVRIKISPDSNNEILQKLEEKVGALETELEPLVR</sequence>
<proteinExistence type="predicted"/>
<dbReference type="EMBL" id="VSSQ01054175">
    <property type="protein sequence ID" value="MPN08155.1"/>
    <property type="molecule type" value="Genomic_DNA"/>
</dbReference>
<reference evidence="1" key="1">
    <citation type="submission" date="2019-08" db="EMBL/GenBank/DDBJ databases">
        <authorList>
            <person name="Kucharzyk K."/>
            <person name="Murdoch R.W."/>
            <person name="Higgins S."/>
            <person name="Loffler F."/>
        </authorList>
    </citation>
    <scope>NUCLEOTIDE SEQUENCE</scope>
</reference>
<accession>A0A645F1H4</accession>